<evidence type="ECO:0000256" key="1">
    <source>
        <dbReference type="ARBA" id="ARBA00006479"/>
    </source>
</evidence>
<dbReference type="PANTHER" id="PTHR18964">
    <property type="entry name" value="ROK (REPRESSOR, ORF, KINASE) FAMILY"/>
    <property type="match status" value="1"/>
</dbReference>
<dbReference type="EMBL" id="SPQB01000031">
    <property type="protein sequence ID" value="TFU32252.1"/>
    <property type="molecule type" value="Genomic_DNA"/>
</dbReference>
<dbReference type="PROSITE" id="PS01125">
    <property type="entry name" value="ROK"/>
    <property type="match status" value="1"/>
</dbReference>
<dbReference type="Gene3D" id="3.30.420.40">
    <property type="match status" value="2"/>
</dbReference>
<comment type="caution">
    <text evidence="2">The sequence shown here is derived from an EMBL/GenBank/DDBJ whole genome shotgun (WGS) entry which is preliminary data.</text>
</comment>
<accession>A0A4Y9FUP2</accession>
<protein>
    <submittedName>
        <fullName evidence="2">ROK family protein</fullName>
    </submittedName>
</protein>
<evidence type="ECO:0000313" key="2">
    <source>
        <dbReference type="EMBL" id="TFU32252.1"/>
    </source>
</evidence>
<dbReference type="PANTHER" id="PTHR18964:SF149">
    <property type="entry name" value="BIFUNCTIONAL UDP-N-ACETYLGLUCOSAMINE 2-EPIMERASE_N-ACETYLMANNOSAMINE KINASE"/>
    <property type="match status" value="1"/>
</dbReference>
<dbReference type="RefSeq" id="WP_135114998.1">
    <property type="nucleotide sequence ID" value="NZ_JADGLL010000031.1"/>
</dbReference>
<organism evidence="2 3">
    <name type="scientific">Microbacterium paludicola</name>
    <dbReference type="NCBI Taxonomy" id="300019"/>
    <lineage>
        <taxon>Bacteria</taxon>
        <taxon>Bacillati</taxon>
        <taxon>Actinomycetota</taxon>
        <taxon>Actinomycetes</taxon>
        <taxon>Micrococcales</taxon>
        <taxon>Microbacteriaceae</taxon>
        <taxon>Microbacterium</taxon>
    </lineage>
</organism>
<dbReference type="Pfam" id="PF00480">
    <property type="entry name" value="ROK"/>
    <property type="match status" value="1"/>
</dbReference>
<sequence>MRRRGANLPTIGGFNQAVVFDIVRRASGGVSRTEITAQTDLSAQTVSNVARRLLDGGLVREGDKVSSGPGKPRTTLHLVPDARLAIGIHLDPARITYSIVDLLGRVVARHSTATPGGQAPGDVEQSMISTTRSLIEQGDVDPRRIIGIGVAAPGPVDIERGSVNDPPLLPGWNDVPLRDALADAFDMPTVLVKDVTSATVGELWAGGHEQAGGDLAVFYMGSGVGLGIALEHTALRGATANLGDIGHLRVSSGGPVCKCGRRGCLGDAVSPARIVNAAAAMGAGEAVAPSDHAAVAIAFAAMCDRADADEAVRGLLDELAEHIAEAVTQIVNLLDVSTVVMSGPIWAEAARHTLEGVRSRVAASTALVLPHPVSIVDSALGPDAAAVGAGCQVLESAFALGDPSPFTRRALTA</sequence>
<dbReference type="InterPro" id="IPR049874">
    <property type="entry name" value="ROK_cs"/>
</dbReference>
<dbReference type="SUPFAM" id="SSF53067">
    <property type="entry name" value="Actin-like ATPase domain"/>
    <property type="match status" value="1"/>
</dbReference>
<gene>
    <name evidence="2" type="ORF">E4U02_11590</name>
</gene>
<reference evidence="2 3" key="1">
    <citation type="submission" date="2019-03" db="EMBL/GenBank/DDBJ databases">
        <title>Diversity of the mouse oral microbiome.</title>
        <authorList>
            <person name="Joseph S."/>
            <person name="Aduse-Opoku J."/>
            <person name="Curtis M."/>
            <person name="Wade W."/>
            <person name="Hashim A."/>
        </authorList>
    </citation>
    <scope>NUCLEOTIDE SEQUENCE [LARGE SCALE GENOMIC DNA]</scope>
    <source>
        <strain evidence="2 3">P1012</strain>
    </source>
</reference>
<proteinExistence type="inferred from homology"/>
<name>A0A4Y9FUP2_9MICO</name>
<dbReference type="SUPFAM" id="SSF46785">
    <property type="entry name" value="Winged helix' DNA-binding domain"/>
    <property type="match status" value="1"/>
</dbReference>
<dbReference type="InterPro" id="IPR043129">
    <property type="entry name" value="ATPase_NBD"/>
</dbReference>
<dbReference type="InterPro" id="IPR036388">
    <property type="entry name" value="WH-like_DNA-bd_sf"/>
</dbReference>
<evidence type="ECO:0000313" key="3">
    <source>
        <dbReference type="Proteomes" id="UP000298358"/>
    </source>
</evidence>
<dbReference type="InterPro" id="IPR000600">
    <property type="entry name" value="ROK"/>
</dbReference>
<keyword evidence="3" id="KW-1185">Reference proteome</keyword>
<dbReference type="OrthoDB" id="4083144at2"/>
<dbReference type="AlphaFoldDB" id="A0A4Y9FUP2"/>
<dbReference type="InterPro" id="IPR036390">
    <property type="entry name" value="WH_DNA-bd_sf"/>
</dbReference>
<dbReference type="Gene3D" id="1.10.10.10">
    <property type="entry name" value="Winged helix-like DNA-binding domain superfamily/Winged helix DNA-binding domain"/>
    <property type="match status" value="1"/>
</dbReference>
<comment type="similarity">
    <text evidence="1">Belongs to the ROK (NagC/XylR) family.</text>
</comment>
<dbReference type="Proteomes" id="UP000298358">
    <property type="component" value="Unassembled WGS sequence"/>
</dbReference>